<dbReference type="SUPFAM" id="SSF51182">
    <property type="entry name" value="RmlC-like cupins"/>
    <property type="match status" value="2"/>
</dbReference>
<dbReference type="OrthoDB" id="204928at2759"/>
<dbReference type="GO" id="GO:0006569">
    <property type="term" value="P:L-tryptophan catabolic process"/>
    <property type="evidence" value="ECO:0007669"/>
    <property type="project" value="UniProtKB-UniRule"/>
</dbReference>
<feature type="binding site" evidence="10">
    <location>
        <position position="41"/>
    </location>
    <ligand>
        <name>O2</name>
        <dbReference type="ChEBI" id="CHEBI:15379"/>
    </ligand>
</feature>
<dbReference type="UniPathway" id="UPA00253">
    <property type="reaction ID" value="UER00330"/>
</dbReference>
<name>A0A8J6EMG4_ELECQ</name>
<feature type="binding site" evidence="10">
    <location>
        <position position="45"/>
    </location>
    <ligand>
        <name>Fe cation</name>
        <dbReference type="ChEBI" id="CHEBI:24875"/>
        <note>catalytic</note>
    </ligand>
</feature>
<keyword evidence="3 10" id="KW-0963">Cytoplasm</keyword>
<feature type="binding site" evidence="10">
    <location>
        <position position="51"/>
    </location>
    <ligand>
        <name>substrate</name>
    </ligand>
</feature>
<reference evidence="11" key="1">
    <citation type="thesis" date="2020" institute="ProQuest LLC" country="789 East Eisenhower Parkway, Ann Arbor, MI, USA">
        <title>Comparative Genomics and Chromosome Evolution.</title>
        <authorList>
            <person name="Mudd A.B."/>
        </authorList>
    </citation>
    <scope>NUCLEOTIDE SEQUENCE</scope>
    <source>
        <strain evidence="11">HN-11 Male</strain>
        <tissue evidence="11">Kidney and liver</tissue>
    </source>
</reference>
<keyword evidence="12" id="KW-1185">Reference proteome</keyword>
<keyword evidence="4 10" id="KW-0662">Pyridine nucleotide biosynthesis</keyword>
<comment type="caution">
    <text evidence="11">The sequence shown here is derived from an EMBL/GenBank/DDBJ whole genome shotgun (WGS) entry which is preliminary data.</text>
</comment>
<comment type="cofactor">
    <cofactor evidence="1 10">
        <name>Fe(2+)</name>
        <dbReference type="ChEBI" id="CHEBI:29033"/>
    </cofactor>
</comment>
<dbReference type="NCBIfam" id="TIGR03037">
    <property type="entry name" value="anthran_nbaC"/>
    <property type="match status" value="1"/>
</dbReference>
<evidence type="ECO:0000256" key="3">
    <source>
        <dbReference type="ARBA" id="ARBA00022490"/>
    </source>
</evidence>
<feature type="binding site" evidence="10">
    <location>
        <position position="93"/>
    </location>
    <ligand>
        <name>substrate</name>
    </ligand>
</feature>
<feature type="region of interest" description="Domain A (catalytic)" evidence="10">
    <location>
        <begin position="1"/>
        <end position="214"/>
    </location>
</feature>
<dbReference type="EC" id="1.13.11.6" evidence="10"/>
<comment type="subcellular location">
    <subcellularLocation>
        <location evidence="10">Cytoplasm</location>
    </subcellularLocation>
</comment>
<keyword evidence="6 10" id="KW-0223">Dioxygenase</keyword>
<dbReference type="PANTHER" id="PTHR15497:SF1">
    <property type="entry name" value="3-HYDROXYANTHRANILATE 3,4-DIOXYGENASE"/>
    <property type="match status" value="1"/>
</dbReference>
<dbReference type="InterPro" id="IPR011051">
    <property type="entry name" value="RmlC_Cupin_sf"/>
</dbReference>
<evidence type="ECO:0000256" key="8">
    <source>
        <dbReference type="ARBA" id="ARBA00023004"/>
    </source>
</evidence>
<dbReference type="HAMAP" id="MF_00825">
    <property type="entry name" value="3_HAO"/>
    <property type="match status" value="1"/>
</dbReference>
<keyword evidence="5 10" id="KW-0479">Metal-binding</keyword>
<dbReference type="Gene3D" id="2.60.120.10">
    <property type="entry name" value="Jelly Rolls"/>
    <property type="match status" value="1"/>
</dbReference>
<evidence type="ECO:0000256" key="7">
    <source>
        <dbReference type="ARBA" id="ARBA00023002"/>
    </source>
</evidence>
<dbReference type="Proteomes" id="UP000770717">
    <property type="component" value="Unassembled WGS sequence"/>
</dbReference>
<dbReference type="Pfam" id="PF06052">
    <property type="entry name" value="3-HAO"/>
    <property type="match status" value="1"/>
</dbReference>
<evidence type="ECO:0000256" key="5">
    <source>
        <dbReference type="ARBA" id="ARBA00022723"/>
    </source>
</evidence>
<keyword evidence="8 10" id="KW-0408">Iron</keyword>
<evidence type="ECO:0000256" key="10">
    <source>
        <dbReference type="HAMAP-Rule" id="MF_03019"/>
    </source>
</evidence>
<comment type="subunit">
    <text evidence="10">Monomer.</text>
</comment>
<dbReference type="GO" id="GO:0034354">
    <property type="term" value="P:'de novo' NAD+ biosynthetic process from L-tryptophan"/>
    <property type="evidence" value="ECO:0007669"/>
    <property type="project" value="UniProtKB-UniRule"/>
</dbReference>
<evidence type="ECO:0000256" key="6">
    <source>
        <dbReference type="ARBA" id="ARBA00022964"/>
    </source>
</evidence>
<accession>A0A8J6EMG4</accession>
<dbReference type="GO" id="GO:0019805">
    <property type="term" value="P:quinolinate biosynthetic process"/>
    <property type="evidence" value="ECO:0007669"/>
    <property type="project" value="UniProtKB-UniRule"/>
</dbReference>
<comment type="similarity">
    <text evidence="10">Belongs to the 3-HAO family.</text>
</comment>
<protein>
    <recommendedName>
        <fullName evidence="10">3-hydroxyanthranilate 3,4-dioxygenase</fullName>
        <ecNumber evidence="10">1.13.11.6</ecNumber>
    </recommendedName>
    <alternativeName>
        <fullName evidence="10">3-hydroxyanthranilate oxygenase</fullName>
        <shortName evidence="10">3-HAO</shortName>
    </alternativeName>
    <alternativeName>
        <fullName evidence="10">3-hydroxyanthranilic acid dioxygenase</fullName>
        <shortName evidence="10">HAD</shortName>
    </alternativeName>
</protein>
<feature type="binding site" evidence="10">
    <location>
        <position position="89"/>
    </location>
    <ligand>
        <name>Fe cation</name>
        <dbReference type="ChEBI" id="CHEBI:24875"/>
        <note>catalytic</note>
    </ligand>
</feature>
<dbReference type="CDD" id="cd06123">
    <property type="entry name" value="cupin_HAO"/>
    <property type="match status" value="1"/>
</dbReference>
<keyword evidence="7 10" id="KW-0560">Oxidoreductase</keyword>
<dbReference type="EMBL" id="WNTK01000132">
    <property type="protein sequence ID" value="KAG9471551.1"/>
    <property type="molecule type" value="Genomic_DNA"/>
</dbReference>
<dbReference type="GO" id="GO:0000334">
    <property type="term" value="F:3-hydroxyanthranilate 3,4-dioxygenase activity"/>
    <property type="evidence" value="ECO:0007669"/>
    <property type="project" value="UniProtKB-UniRule"/>
</dbReference>
<feature type="binding site" evidence="10">
    <location>
        <position position="103"/>
    </location>
    <ligand>
        <name>substrate</name>
    </ligand>
</feature>
<evidence type="ECO:0000256" key="2">
    <source>
        <dbReference type="ARBA" id="ARBA00002752"/>
    </source>
</evidence>
<evidence type="ECO:0000256" key="9">
    <source>
        <dbReference type="ARBA" id="ARBA00052793"/>
    </source>
</evidence>
<dbReference type="AlphaFoldDB" id="A0A8J6EMG4"/>
<organism evidence="11 12">
    <name type="scientific">Eleutherodactylus coqui</name>
    <name type="common">Puerto Rican coqui</name>
    <dbReference type="NCBI Taxonomy" id="57060"/>
    <lineage>
        <taxon>Eukaryota</taxon>
        <taxon>Metazoa</taxon>
        <taxon>Chordata</taxon>
        <taxon>Craniata</taxon>
        <taxon>Vertebrata</taxon>
        <taxon>Euteleostomi</taxon>
        <taxon>Amphibia</taxon>
        <taxon>Batrachia</taxon>
        <taxon>Anura</taxon>
        <taxon>Neobatrachia</taxon>
        <taxon>Hyloidea</taxon>
        <taxon>Eleutherodactylidae</taxon>
        <taxon>Eleutherodactylinae</taxon>
        <taxon>Eleutherodactylus</taxon>
        <taxon>Eleutherodactylus</taxon>
    </lineage>
</organism>
<comment type="pathway">
    <text evidence="10">Cofactor biosynthesis; NAD(+) biosynthesis; quinolinate from L-kynurenine: step 3/3.</text>
</comment>
<gene>
    <name evidence="10" type="primary">HAAO</name>
    <name evidence="11" type="ORF">GDO78_014301</name>
</gene>
<comment type="catalytic activity">
    <reaction evidence="9 10">
        <text>3-hydroxyanthranilate + O2 = (2Z,4Z)-2-amino-3-carboxymuconate 6-semialdehyde</text>
        <dbReference type="Rhea" id="RHEA:17953"/>
        <dbReference type="ChEBI" id="CHEBI:15379"/>
        <dbReference type="ChEBI" id="CHEBI:36559"/>
        <dbReference type="ChEBI" id="CHEBI:77612"/>
        <dbReference type="EC" id="1.13.11.6"/>
    </reaction>
</comment>
<evidence type="ECO:0000313" key="12">
    <source>
        <dbReference type="Proteomes" id="UP000770717"/>
    </source>
</evidence>
<dbReference type="GO" id="GO:0043420">
    <property type="term" value="P:anthranilate metabolic process"/>
    <property type="evidence" value="ECO:0007669"/>
    <property type="project" value="UniProtKB-UniRule"/>
</dbReference>
<feature type="region of interest" description="Domain B" evidence="10">
    <location>
        <begin position="214"/>
        <end position="284"/>
    </location>
</feature>
<dbReference type="InterPro" id="IPR010329">
    <property type="entry name" value="3hydroanth_dOase"/>
</dbReference>
<comment type="function">
    <text evidence="2 10">Catalyzes the oxidative ring opening of 3-hydroxyanthranilate to 2-amino-3-carboxymuconate semialdehyde, which spontaneously cyclizes to quinolinate.</text>
</comment>
<dbReference type="GO" id="GO:0008198">
    <property type="term" value="F:ferrous iron binding"/>
    <property type="evidence" value="ECO:0007669"/>
    <property type="project" value="UniProtKB-UniRule"/>
</dbReference>
<proteinExistence type="inferred from homology"/>
<sequence>MPIMVPATDDHTTLLTAAFCGSHHRHNNQLTVMFVGGPNQRKDYHIEEGEELFYQLEGDMCLKIMENGKHKDIHIKEGEMFLLPARIPHSPQRFAHTVGLVFERRRSDAELDGLRFYVDNSTEVLYEKWFHCKDLGVEIAPIIKEFHNSKQYKTGKPDPDQIPGKLPFQLNTDKVMEPFSFQSWLDTHRTDIERKEHVNLVEDRYETKVAVYGAGEMSENTLYADTWIWQLEGRSVITVDDKDLTLVTGDSLLIPKESKFSWKRHTGCIAFCVRMEPAQKKEYN</sequence>
<evidence type="ECO:0000313" key="11">
    <source>
        <dbReference type="EMBL" id="KAG9471551.1"/>
    </source>
</evidence>
<evidence type="ECO:0000256" key="1">
    <source>
        <dbReference type="ARBA" id="ARBA00001954"/>
    </source>
</evidence>
<comment type="caution">
    <text evidence="10">Lacks conserved residue(s) required for the propagation of feature annotation.</text>
</comment>
<dbReference type="PANTHER" id="PTHR15497">
    <property type="entry name" value="3-HYDROXYANTHRANILATE 3,4-DIOXYGENASE"/>
    <property type="match status" value="1"/>
</dbReference>
<dbReference type="InterPro" id="IPR014710">
    <property type="entry name" value="RmlC-like_jellyroll"/>
</dbReference>
<evidence type="ECO:0000256" key="4">
    <source>
        <dbReference type="ARBA" id="ARBA00022642"/>
    </source>
</evidence>
<dbReference type="FunFam" id="2.60.120.10:FF:000077">
    <property type="entry name" value="3-hydroxyanthranilate 3,4-dioxygenase"/>
    <property type="match status" value="1"/>
</dbReference>
<feature type="binding site" evidence="10">
    <location>
        <position position="51"/>
    </location>
    <ligand>
        <name>Fe cation</name>
        <dbReference type="ChEBI" id="CHEBI:24875"/>
        <note>catalytic</note>
    </ligand>
</feature>
<dbReference type="GO" id="GO:0005737">
    <property type="term" value="C:cytoplasm"/>
    <property type="evidence" value="ECO:0007669"/>
    <property type="project" value="UniProtKB-SubCell"/>
</dbReference>